<dbReference type="EMBL" id="ARZA01000256">
    <property type="protein sequence ID" value="EOC99682.1"/>
    <property type="molecule type" value="Genomic_DNA"/>
</dbReference>
<protein>
    <submittedName>
        <fullName evidence="2">Uncharacterized protein</fullName>
    </submittedName>
</protein>
<dbReference type="RefSeq" id="WP_006316521.1">
    <property type="nucleotide sequence ID" value="NZ_ARZA01000256.1"/>
</dbReference>
<feature type="transmembrane region" description="Helical" evidence="1">
    <location>
        <begin position="12"/>
        <end position="31"/>
    </location>
</feature>
<keyword evidence="1" id="KW-1133">Transmembrane helix</keyword>
<dbReference type="STRING" id="1304284.L21TH_2325"/>
<keyword evidence="3" id="KW-1185">Reference proteome</keyword>
<accession>R1AR97</accession>
<dbReference type="AlphaFoldDB" id="R1AR97"/>
<sequence length="196" mass="23433">MESKKIRKFKKIIILLIVLLIISSYFNYQYYRYKQKESYKYEIFLNHFYFSVNYSINILDEILNEQLISEQLNKKIMRLVYFLNEADHLLSESAFYIEGVNSRGTTFFKLVSNVISYGTEYEGNKITAFLNDYKINQSERAYLSELKKYLEDIHSKLYSDETGQENPNISKYVFNHEIIPSANEDYILLNQYINSK</sequence>
<dbReference type="OrthoDB" id="2974771at2"/>
<reference evidence="2 3" key="1">
    <citation type="journal article" date="2015" name="Geomicrobiol. J.">
        <title>Caldisalinibacter kiritimatiensis gen. nov., sp. nov., a moderately thermohalophilic thiosulfate-reducing bacterium from a hypersaline microbial mat.</title>
        <authorList>
            <person name="Ben Hania W."/>
            <person name="Joseph M."/>
            <person name="Fiebig A."/>
            <person name="Bunk B."/>
            <person name="Klenk H.-P."/>
            <person name="Fardeau M.-L."/>
            <person name="Spring S."/>
        </authorList>
    </citation>
    <scope>NUCLEOTIDE SEQUENCE [LARGE SCALE GENOMIC DNA]</scope>
    <source>
        <strain evidence="2 3">L21-TH-D2</strain>
    </source>
</reference>
<evidence type="ECO:0000313" key="3">
    <source>
        <dbReference type="Proteomes" id="UP000013378"/>
    </source>
</evidence>
<dbReference type="Proteomes" id="UP000013378">
    <property type="component" value="Unassembled WGS sequence"/>
</dbReference>
<proteinExistence type="predicted"/>
<keyword evidence="1" id="KW-0812">Transmembrane</keyword>
<evidence type="ECO:0000256" key="1">
    <source>
        <dbReference type="SAM" id="Phobius"/>
    </source>
</evidence>
<comment type="caution">
    <text evidence="2">The sequence shown here is derived from an EMBL/GenBank/DDBJ whole genome shotgun (WGS) entry which is preliminary data.</text>
</comment>
<name>R1AR97_9FIRM</name>
<organism evidence="2 3">
    <name type="scientific">Caldisalinibacter kiritimatiensis</name>
    <dbReference type="NCBI Taxonomy" id="1304284"/>
    <lineage>
        <taxon>Bacteria</taxon>
        <taxon>Bacillati</taxon>
        <taxon>Bacillota</taxon>
        <taxon>Tissierellia</taxon>
        <taxon>Tissierellales</taxon>
        <taxon>Thermohalobacteraceae</taxon>
        <taxon>Caldisalinibacter</taxon>
    </lineage>
</organism>
<evidence type="ECO:0000313" key="2">
    <source>
        <dbReference type="EMBL" id="EOC99682.1"/>
    </source>
</evidence>
<gene>
    <name evidence="2" type="ORF">L21TH_2325</name>
</gene>
<keyword evidence="1" id="KW-0472">Membrane</keyword>